<evidence type="ECO:0000256" key="4">
    <source>
        <dbReference type="ARBA" id="ARBA00022691"/>
    </source>
</evidence>
<dbReference type="SUPFAM" id="SSF53335">
    <property type="entry name" value="S-adenosyl-L-methionine-dependent methyltransferases"/>
    <property type="match status" value="2"/>
</dbReference>
<feature type="compositionally biased region" description="Basic residues" evidence="8">
    <location>
        <begin position="375"/>
        <end position="393"/>
    </location>
</feature>
<dbReference type="PANTHER" id="PTHR11727">
    <property type="entry name" value="DIMETHYLADENOSINE TRANSFERASE"/>
    <property type="match status" value="1"/>
</dbReference>
<reference evidence="9 10" key="1">
    <citation type="journal article" date="2018" name="Nat. Ecol. Evol.">
        <title>Pezizomycetes genomes reveal the molecular basis of ectomycorrhizal truffle lifestyle.</title>
        <authorList>
            <person name="Murat C."/>
            <person name="Payen T."/>
            <person name="Noel B."/>
            <person name="Kuo A."/>
            <person name="Morin E."/>
            <person name="Chen J."/>
            <person name="Kohler A."/>
            <person name="Krizsan K."/>
            <person name="Balestrini R."/>
            <person name="Da Silva C."/>
            <person name="Montanini B."/>
            <person name="Hainaut M."/>
            <person name="Levati E."/>
            <person name="Barry K.W."/>
            <person name="Belfiori B."/>
            <person name="Cichocki N."/>
            <person name="Clum A."/>
            <person name="Dockter R.B."/>
            <person name="Fauchery L."/>
            <person name="Guy J."/>
            <person name="Iotti M."/>
            <person name="Le Tacon F."/>
            <person name="Lindquist E.A."/>
            <person name="Lipzen A."/>
            <person name="Malagnac F."/>
            <person name="Mello A."/>
            <person name="Molinier V."/>
            <person name="Miyauchi S."/>
            <person name="Poulain J."/>
            <person name="Riccioni C."/>
            <person name="Rubini A."/>
            <person name="Sitrit Y."/>
            <person name="Splivallo R."/>
            <person name="Traeger S."/>
            <person name="Wang M."/>
            <person name="Zifcakova L."/>
            <person name="Wipf D."/>
            <person name="Zambonelli A."/>
            <person name="Paolocci F."/>
            <person name="Nowrousian M."/>
            <person name="Ottonello S."/>
            <person name="Baldrian P."/>
            <person name="Spatafora J.W."/>
            <person name="Henrissat B."/>
            <person name="Nagy L.G."/>
            <person name="Aury J.M."/>
            <person name="Wincker P."/>
            <person name="Grigoriev I.V."/>
            <person name="Bonfante P."/>
            <person name="Martin F.M."/>
        </authorList>
    </citation>
    <scope>NUCLEOTIDE SEQUENCE [LARGE SCALE GENOMIC DNA]</scope>
    <source>
        <strain evidence="9 10">120613-1</strain>
    </source>
</reference>
<accession>A0A3N4JKH1</accession>
<protein>
    <recommendedName>
        <fullName evidence="7">rRNA adenine N(6)-methyltransferase</fullName>
        <ecNumber evidence="7">2.1.1.-</ecNumber>
    </recommendedName>
</protein>
<keyword evidence="4 7" id="KW-0949">S-adenosyl-L-methionine</keyword>
<keyword evidence="7" id="KW-0698">rRNA processing</keyword>
<keyword evidence="5" id="KW-0694">RNA-binding</keyword>
<dbReference type="OrthoDB" id="16079at2759"/>
<dbReference type="Pfam" id="PF00398">
    <property type="entry name" value="RrnaAD"/>
    <property type="match status" value="1"/>
</dbReference>
<comment type="function">
    <text evidence="6">Mitochondrial transcription factor that confers selective promoter recognition on the core subunit of the yeast mitochondrial RNA polymerase. Interacts with DNA in a non-specific manner.</text>
</comment>
<dbReference type="GO" id="GO:0008168">
    <property type="term" value="F:methyltransferase activity"/>
    <property type="evidence" value="ECO:0007669"/>
    <property type="project" value="UniProtKB-KW"/>
</dbReference>
<dbReference type="GO" id="GO:0032259">
    <property type="term" value="P:methylation"/>
    <property type="evidence" value="ECO:0007669"/>
    <property type="project" value="UniProtKB-KW"/>
</dbReference>
<dbReference type="Gene3D" id="3.40.50.150">
    <property type="entry name" value="Vaccinia Virus protein VP39"/>
    <property type="match status" value="1"/>
</dbReference>
<dbReference type="EMBL" id="ML120393">
    <property type="protein sequence ID" value="RPA98759.1"/>
    <property type="molecule type" value="Genomic_DNA"/>
</dbReference>
<organism evidence="9 10">
    <name type="scientific">Choiromyces venosus 120613-1</name>
    <dbReference type="NCBI Taxonomy" id="1336337"/>
    <lineage>
        <taxon>Eukaryota</taxon>
        <taxon>Fungi</taxon>
        <taxon>Dikarya</taxon>
        <taxon>Ascomycota</taxon>
        <taxon>Pezizomycotina</taxon>
        <taxon>Pezizomycetes</taxon>
        <taxon>Pezizales</taxon>
        <taxon>Tuberaceae</taxon>
        <taxon>Choiromyces</taxon>
    </lineage>
</organism>
<dbReference type="Proteomes" id="UP000276215">
    <property type="component" value="Unassembled WGS sequence"/>
</dbReference>
<evidence type="ECO:0000256" key="5">
    <source>
        <dbReference type="ARBA" id="ARBA00022884"/>
    </source>
</evidence>
<keyword evidence="2 7" id="KW-0489">Methyltransferase</keyword>
<dbReference type="InterPro" id="IPR029063">
    <property type="entry name" value="SAM-dependent_MTases_sf"/>
</dbReference>
<evidence type="ECO:0000313" key="10">
    <source>
        <dbReference type="Proteomes" id="UP000276215"/>
    </source>
</evidence>
<feature type="region of interest" description="Disordered" evidence="8">
    <location>
        <begin position="375"/>
        <end position="396"/>
    </location>
</feature>
<proteinExistence type="inferred from homology"/>
<dbReference type="GO" id="GO:0005759">
    <property type="term" value="C:mitochondrial matrix"/>
    <property type="evidence" value="ECO:0007669"/>
    <property type="project" value="TreeGrafter"/>
</dbReference>
<evidence type="ECO:0000313" key="9">
    <source>
        <dbReference type="EMBL" id="RPA98759.1"/>
    </source>
</evidence>
<evidence type="ECO:0000256" key="2">
    <source>
        <dbReference type="ARBA" id="ARBA00022603"/>
    </source>
</evidence>
<dbReference type="GO" id="GO:0034245">
    <property type="term" value="C:mitochondrial DNA-directed RNA polymerase complex"/>
    <property type="evidence" value="ECO:0007669"/>
    <property type="project" value="TreeGrafter"/>
</dbReference>
<keyword evidence="3 7" id="KW-0808">Transferase</keyword>
<dbReference type="Gene3D" id="1.10.8.100">
    <property type="entry name" value="Ribosomal RNA adenine dimethylase-like, domain 2"/>
    <property type="match status" value="1"/>
</dbReference>
<evidence type="ECO:0000256" key="3">
    <source>
        <dbReference type="ARBA" id="ARBA00022679"/>
    </source>
</evidence>
<gene>
    <name evidence="9" type="ORF">L873DRAFT_1769012</name>
</gene>
<evidence type="ECO:0000256" key="1">
    <source>
        <dbReference type="ARBA" id="ARBA00004173"/>
    </source>
</evidence>
<dbReference type="EC" id="2.1.1.-" evidence="7"/>
<dbReference type="PANTHER" id="PTHR11727:SF17">
    <property type="entry name" value="DIMETHYLADENOSINE TRANSFERASE 1, MITOCHONDRIAL"/>
    <property type="match status" value="1"/>
</dbReference>
<dbReference type="InterPro" id="IPR023165">
    <property type="entry name" value="rRNA_Ade_diMease-like_C"/>
</dbReference>
<dbReference type="AlphaFoldDB" id="A0A3N4JKH1"/>
<comment type="subcellular location">
    <subcellularLocation>
        <location evidence="1">Mitochondrion</location>
    </subcellularLocation>
</comment>
<evidence type="ECO:0000256" key="8">
    <source>
        <dbReference type="SAM" id="MobiDB-lite"/>
    </source>
</evidence>
<evidence type="ECO:0000256" key="6">
    <source>
        <dbReference type="ARBA" id="ARBA00024915"/>
    </source>
</evidence>
<evidence type="ECO:0000256" key="7">
    <source>
        <dbReference type="RuleBase" id="RU362106"/>
    </source>
</evidence>
<keyword evidence="10" id="KW-1185">Reference proteome</keyword>
<comment type="similarity">
    <text evidence="7">Belongs to the class I-like SAM-binding methyltransferase superfamily. rRNA adenine N(6)-methyltransferase family.</text>
</comment>
<dbReference type="GO" id="GO:0006364">
    <property type="term" value="P:rRNA processing"/>
    <property type="evidence" value="ECO:0007669"/>
    <property type="project" value="UniProtKB-KW"/>
</dbReference>
<dbReference type="GO" id="GO:0006391">
    <property type="term" value="P:transcription initiation at mitochondrial promoter"/>
    <property type="evidence" value="ECO:0007669"/>
    <property type="project" value="TreeGrafter"/>
</dbReference>
<dbReference type="InterPro" id="IPR001737">
    <property type="entry name" value="KsgA/Erm"/>
</dbReference>
<sequence>MASSHILRRTAEDSIAYVRSLHANLGSFTRGKKNVPILVNPQICDPILDKLDLSSYQQTKTTIIDMNPAIGIFSAALHERLKPKQHILLEPQPAYLERMNDFKKVYKNSTHVPLDGYDWDTYNEMFSEDPPKPPWPDEFDKLNIKSSSVHDAVNNQLLFVGTLGTSTKNERLMAQFISCCALGTWIQQFGRVRFLLWVSDSIRDKYLPRSIAARARPAVTAEAVVDIVEVASSNNIRQGRGFHKLPVINPENVEEEEKKPMPSKRQELKKKIKQGLVEKEIKKLVAEELPFASLVKTRGRPKKLPKDQQTMLAETTVRCRQIVEEIRDGKEPKLPIRLPLAERMTIMEKYDQIRRALGLKSKEELAAETITKKDTKMRRKLKIPRPPGRPRKLPRWDKSPTIAELESIEQKINETPGIWVEGMQHPPWFYQGNKKELRELAMTVAAAHPSLRVDPTETLQAEDVCSAMLEVSGDVTKKASEGEESSAVSESVGRNWEAARAWEEYEEQWARRHEIKSRKQGREDEIYAVHNKLLKIHDRKYEPIAIDPNEDFFPHTPMTLLEITPKIPNPYFSPPTAVEREENWQTFEWFVRNLFVLRASSIYSALRSLAPGAEYILAGLPPDHAIRPNKRVRCLTTDELVNLTEAWKKWPSKTPISVAH</sequence>
<dbReference type="GO" id="GO:0003723">
    <property type="term" value="F:RNA binding"/>
    <property type="evidence" value="ECO:0007669"/>
    <property type="project" value="UniProtKB-KW"/>
</dbReference>
<dbReference type="GO" id="GO:0034246">
    <property type="term" value="F:mitochondrial transcription factor activity"/>
    <property type="evidence" value="ECO:0007669"/>
    <property type="project" value="TreeGrafter"/>
</dbReference>
<name>A0A3N4JKH1_9PEZI</name>